<evidence type="ECO:0000256" key="3">
    <source>
        <dbReference type="PROSITE-ProRule" id="PRU01106"/>
    </source>
</evidence>
<dbReference type="PANTHER" id="PTHR11049:SF24">
    <property type="entry name" value="CYTOSOLIC ACYL COENZYME A THIOESTER HYDROLASE"/>
    <property type="match status" value="1"/>
</dbReference>
<dbReference type="PROSITE" id="PS51770">
    <property type="entry name" value="HOTDOG_ACOT"/>
    <property type="match status" value="1"/>
</dbReference>
<evidence type="ECO:0000313" key="5">
    <source>
        <dbReference type="EMBL" id="MBB4247708.1"/>
    </source>
</evidence>
<evidence type="ECO:0000259" key="4">
    <source>
        <dbReference type="PROSITE" id="PS51770"/>
    </source>
</evidence>
<accession>A0A840GAL6</accession>
<name>A0A840GAL6_RHOTE</name>
<evidence type="ECO:0000256" key="1">
    <source>
        <dbReference type="ARBA" id="ARBA00010458"/>
    </source>
</evidence>
<dbReference type="AlphaFoldDB" id="A0A840GAL6"/>
<dbReference type="GO" id="GO:0009062">
    <property type="term" value="P:fatty acid catabolic process"/>
    <property type="evidence" value="ECO:0007669"/>
    <property type="project" value="TreeGrafter"/>
</dbReference>
<reference evidence="5 6" key="1">
    <citation type="submission" date="2020-08" db="EMBL/GenBank/DDBJ databases">
        <title>Genome sequencing of Purple Non-Sulfur Bacteria from various extreme environments.</title>
        <authorList>
            <person name="Mayer M."/>
        </authorList>
    </citation>
    <scope>NUCLEOTIDE SEQUENCE [LARGE SCALE GENOMIC DNA]</scope>
    <source>
        <strain evidence="5 6">2761</strain>
    </source>
</reference>
<gene>
    <name evidence="5" type="ORF">GGD90_002093</name>
</gene>
<protein>
    <submittedName>
        <fullName evidence="5">Acyl-CoA hydrolase</fullName>
    </submittedName>
</protein>
<dbReference type="GO" id="GO:0005829">
    <property type="term" value="C:cytosol"/>
    <property type="evidence" value="ECO:0007669"/>
    <property type="project" value="TreeGrafter"/>
</dbReference>
<evidence type="ECO:0000313" key="6">
    <source>
        <dbReference type="Proteomes" id="UP000587070"/>
    </source>
</evidence>
<dbReference type="InterPro" id="IPR006683">
    <property type="entry name" value="Thioestr_dom"/>
</dbReference>
<dbReference type="InterPro" id="IPR033120">
    <property type="entry name" value="HOTDOG_ACOT"/>
</dbReference>
<dbReference type="Pfam" id="PF03061">
    <property type="entry name" value="4HBT"/>
    <property type="match status" value="1"/>
</dbReference>
<feature type="domain" description="HotDog ACOT-type" evidence="4">
    <location>
        <begin position="53"/>
        <end position="165"/>
    </location>
</feature>
<organism evidence="5 6">
    <name type="scientific">Rhodocyclus tenuis</name>
    <name type="common">Rhodospirillum tenue</name>
    <dbReference type="NCBI Taxonomy" id="1066"/>
    <lineage>
        <taxon>Bacteria</taxon>
        <taxon>Pseudomonadati</taxon>
        <taxon>Pseudomonadota</taxon>
        <taxon>Betaproteobacteria</taxon>
        <taxon>Rhodocyclales</taxon>
        <taxon>Rhodocyclaceae</taxon>
        <taxon>Rhodocyclus</taxon>
    </lineage>
</organism>
<dbReference type="PANTHER" id="PTHR11049">
    <property type="entry name" value="ACYL COENZYME A THIOESTER HYDROLASE"/>
    <property type="match status" value="1"/>
</dbReference>
<keyword evidence="2 3" id="KW-0378">Hydrolase</keyword>
<keyword evidence="6" id="KW-1185">Reference proteome</keyword>
<dbReference type="EMBL" id="JACIGE010000007">
    <property type="protein sequence ID" value="MBB4247708.1"/>
    <property type="molecule type" value="Genomic_DNA"/>
</dbReference>
<evidence type="ECO:0000256" key="2">
    <source>
        <dbReference type="ARBA" id="ARBA00022801"/>
    </source>
</evidence>
<dbReference type="GO" id="GO:0006637">
    <property type="term" value="P:acyl-CoA metabolic process"/>
    <property type="evidence" value="ECO:0007669"/>
    <property type="project" value="TreeGrafter"/>
</dbReference>
<dbReference type="GO" id="GO:0052816">
    <property type="term" value="F:long-chain fatty acyl-CoA hydrolase activity"/>
    <property type="evidence" value="ECO:0007669"/>
    <property type="project" value="TreeGrafter"/>
</dbReference>
<dbReference type="CDD" id="cd03442">
    <property type="entry name" value="BFIT_BACH"/>
    <property type="match status" value="1"/>
</dbReference>
<proteinExistence type="inferred from homology"/>
<comment type="similarity">
    <text evidence="1">Belongs to the acyl coenzyme A hydrolase family.</text>
</comment>
<dbReference type="RefSeq" id="WP_228273720.1">
    <property type="nucleotide sequence ID" value="NZ_SSSP01000009.1"/>
</dbReference>
<dbReference type="Gene3D" id="3.10.129.10">
    <property type="entry name" value="Hotdog Thioesterase"/>
    <property type="match status" value="1"/>
</dbReference>
<dbReference type="Proteomes" id="UP000587070">
    <property type="component" value="Unassembled WGS sequence"/>
</dbReference>
<comment type="caution">
    <text evidence="5">The sequence shown here is derived from an EMBL/GenBank/DDBJ whole genome shotgun (WGS) entry which is preliminary data.</text>
</comment>
<sequence length="184" mass="20113">MFASFAKAGRSLRNIPPFQPFRTILQCVYCEVPRRAERPMKQVVDCCSLAASRQRETVFVEMVFPDQANHYGTLYGGNALSLLGKAAFVTATRFARCAVVMAASERVEFQVPVKLGQMLELTGRIARIGRSSMTVEVTGVAETLPGGARINALQGRFEMVAVDGEGRPRTILDECEASSDYLAA</sequence>
<dbReference type="InterPro" id="IPR029069">
    <property type="entry name" value="HotDog_dom_sf"/>
</dbReference>
<dbReference type="SUPFAM" id="SSF54637">
    <property type="entry name" value="Thioesterase/thiol ester dehydrase-isomerase"/>
    <property type="match status" value="1"/>
</dbReference>
<dbReference type="InterPro" id="IPR040170">
    <property type="entry name" value="Cytosol_ACT"/>
</dbReference>